<dbReference type="Proteomes" id="UP001501243">
    <property type="component" value="Unassembled WGS sequence"/>
</dbReference>
<evidence type="ECO:0000313" key="3">
    <source>
        <dbReference type="Proteomes" id="UP001501243"/>
    </source>
</evidence>
<gene>
    <name evidence="2" type="ORF">GCM10023172_38750</name>
</gene>
<dbReference type="Gene3D" id="3.40.630.30">
    <property type="match status" value="1"/>
</dbReference>
<name>A0ABP8QPV1_9BACT</name>
<organism evidence="2 3">
    <name type="scientific">Hymenobacter ginsengisoli</name>
    <dbReference type="NCBI Taxonomy" id="1051626"/>
    <lineage>
        <taxon>Bacteria</taxon>
        <taxon>Pseudomonadati</taxon>
        <taxon>Bacteroidota</taxon>
        <taxon>Cytophagia</taxon>
        <taxon>Cytophagales</taxon>
        <taxon>Hymenobacteraceae</taxon>
        <taxon>Hymenobacter</taxon>
    </lineage>
</organism>
<evidence type="ECO:0000313" key="2">
    <source>
        <dbReference type="EMBL" id="GAA4507709.1"/>
    </source>
</evidence>
<feature type="domain" description="BioF2-like acetyltransferase" evidence="1">
    <location>
        <begin position="154"/>
        <end position="282"/>
    </location>
</feature>
<keyword evidence="3" id="KW-1185">Reference proteome</keyword>
<accession>A0ABP8QPV1</accession>
<comment type="caution">
    <text evidence="2">The sequence shown here is derived from an EMBL/GenBank/DDBJ whole genome shotgun (WGS) entry which is preliminary data.</text>
</comment>
<dbReference type="InterPro" id="IPR016181">
    <property type="entry name" value="Acyl_CoA_acyltransferase"/>
</dbReference>
<sequence length="318" mass="35360">MSAVLRLLRFHDLDPARWDACVAASPGAPPYVQAWWLAATAGRWNAVVELGPAGEYRSLLPLPTKWRPWGRVAYQPLFTQQLGLVLTAASQQRELTAYLELAKRYCTRLYQQLPPSQWQLPKLPRGYTATERCTYQVSLAPAYADLLAGYTAEYRRRLRQNLRLAQPLTVTAGHDLDALIRVFLSYRGPTHTGLQPRHYEPLRRVYAAARARGQAELREVRTPATGELLAGALFIHHAGGVIYLFAAVTSAGRAAKAPMLLLDDALARHAGQPGQVFDFEGGSVPGIGRFFANFGARSVRYPALSFTSTSWLSTWMRP</sequence>
<dbReference type="Pfam" id="PF13480">
    <property type="entry name" value="Acetyltransf_6"/>
    <property type="match status" value="1"/>
</dbReference>
<reference evidence="3" key="1">
    <citation type="journal article" date="2019" name="Int. J. Syst. Evol. Microbiol.">
        <title>The Global Catalogue of Microorganisms (GCM) 10K type strain sequencing project: providing services to taxonomists for standard genome sequencing and annotation.</title>
        <authorList>
            <consortium name="The Broad Institute Genomics Platform"/>
            <consortium name="The Broad Institute Genome Sequencing Center for Infectious Disease"/>
            <person name="Wu L."/>
            <person name="Ma J."/>
        </authorList>
    </citation>
    <scope>NUCLEOTIDE SEQUENCE [LARGE SCALE GENOMIC DNA]</scope>
    <source>
        <strain evidence="3">JCM 17841</strain>
    </source>
</reference>
<dbReference type="InterPro" id="IPR038740">
    <property type="entry name" value="BioF2-like_GNAT_dom"/>
</dbReference>
<dbReference type="SUPFAM" id="SSF55729">
    <property type="entry name" value="Acyl-CoA N-acyltransferases (Nat)"/>
    <property type="match status" value="1"/>
</dbReference>
<protein>
    <recommendedName>
        <fullName evidence="1">BioF2-like acetyltransferase domain-containing protein</fullName>
    </recommendedName>
</protein>
<proteinExistence type="predicted"/>
<evidence type="ECO:0000259" key="1">
    <source>
        <dbReference type="Pfam" id="PF13480"/>
    </source>
</evidence>
<dbReference type="EMBL" id="BAABGQ010000012">
    <property type="protein sequence ID" value="GAA4507709.1"/>
    <property type="molecule type" value="Genomic_DNA"/>
</dbReference>